<evidence type="ECO:0000313" key="2">
    <source>
        <dbReference type="Proteomes" id="UP000324611"/>
    </source>
</evidence>
<dbReference type="EMBL" id="VUOC01000003">
    <property type="protein sequence ID" value="KAA2241846.1"/>
    <property type="molecule type" value="Genomic_DNA"/>
</dbReference>
<dbReference type="Proteomes" id="UP000324611">
    <property type="component" value="Unassembled WGS sequence"/>
</dbReference>
<evidence type="ECO:0000313" key="1">
    <source>
        <dbReference type="EMBL" id="KAA2241846.1"/>
    </source>
</evidence>
<comment type="caution">
    <text evidence="1">The sequence shown here is derived from an EMBL/GenBank/DDBJ whole genome shotgun (WGS) entry which is preliminary data.</text>
</comment>
<organism evidence="1 2">
    <name type="scientific">Chitinophaga agrisoli</name>
    <dbReference type="NCBI Taxonomy" id="2607653"/>
    <lineage>
        <taxon>Bacteria</taxon>
        <taxon>Pseudomonadati</taxon>
        <taxon>Bacteroidota</taxon>
        <taxon>Chitinophagia</taxon>
        <taxon>Chitinophagales</taxon>
        <taxon>Chitinophagaceae</taxon>
        <taxon>Chitinophaga</taxon>
    </lineage>
</organism>
<protein>
    <submittedName>
        <fullName evidence="1">Uncharacterized protein</fullName>
    </submittedName>
</protein>
<reference evidence="1 2" key="1">
    <citation type="submission" date="2019-09" db="EMBL/GenBank/DDBJ databases">
        <title>Chitinophaga ginsengihumi sp. nov., isolated from soil of ginseng rhizosphere.</title>
        <authorList>
            <person name="Lee J."/>
        </authorList>
    </citation>
    <scope>NUCLEOTIDE SEQUENCE [LARGE SCALE GENOMIC DNA]</scope>
    <source>
        <strain evidence="1 2">BN140078</strain>
    </source>
</reference>
<dbReference type="AlphaFoldDB" id="A0A5B2VUD9"/>
<accession>A0A5B2VUD9</accession>
<dbReference type="RefSeq" id="WP_149839352.1">
    <property type="nucleotide sequence ID" value="NZ_VUOC01000003.1"/>
</dbReference>
<keyword evidence="2" id="KW-1185">Reference proteome</keyword>
<sequence>MIKKSAFTLPFPITGTTWGTPTAGGPAGNYIDYEIHGSGDVPTSVTLYDNRVSPHTQIASYMFTTSSPNVYTATGMKSVTTITAIQLHVNSAYSNGYLVEVIGL</sequence>
<gene>
    <name evidence="1" type="ORF">F0L74_18455</name>
</gene>
<proteinExistence type="predicted"/>
<name>A0A5B2VUD9_9BACT</name>
<reference evidence="1 2" key="2">
    <citation type="submission" date="2019-09" db="EMBL/GenBank/DDBJ databases">
        <authorList>
            <person name="Jin C."/>
        </authorList>
    </citation>
    <scope>NUCLEOTIDE SEQUENCE [LARGE SCALE GENOMIC DNA]</scope>
    <source>
        <strain evidence="1 2">BN140078</strain>
    </source>
</reference>